<evidence type="ECO:0000256" key="2">
    <source>
        <dbReference type="ARBA" id="ARBA00022902"/>
    </source>
</evidence>
<dbReference type="RefSeq" id="XP_018494107.1">
    <property type="nucleotide sequence ID" value="XM_018638591.1"/>
</dbReference>
<dbReference type="Proteomes" id="UP000694867">
    <property type="component" value="Unplaced"/>
</dbReference>
<organism evidence="6 7">
    <name type="scientific">Galendromus occidentalis</name>
    <name type="common">western predatory mite</name>
    <dbReference type="NCBI Taxonomy" id="34638"/>
    <lineage>
        <taxon>Eukaryota</taxon>
        <taxon>Metazoa</taxon>
        <taxon>Ecdysozoa</taxon>
        <taxon>Arthropoda</taxon>
        <taxon>Chelicerata</taxon>
        <taxon>Arachnida</taxon>
        <taxon>Acari</taxon>
        <taxon>Parasitiformes</taxon>
        <taxon>Mesostigmata</taxon>
        <taxon>Gamasina</taxon>
        <taxon>Phytoseioidea</taxon>
        <taxon>Phytoseiidae</taxon>
        <taxon>Typhlodrominae</taxon>
        <taxon>Galendromus</taxon>
    </lineage>
</organism>
<dbReference type="SUPFAM" id="SSF47459">
    <property type="entry name" value="HLH, helix-loop-helix DNA-binding domain"/>
    <property type="match status" value="1"/>
</dbReference>
<dbReference type="KEGG" id="goe:108863909"/>
<dbReference type="Gene3D" id="4.10.280.10">
    <property type="entry name" value="Helix-loop-helix DNA-binding domain"/>
    <property type="match status" value="1"/>
</dbReference>
<keyword evidence="3" id="KW-0238">DNA-binding</keyword>
<comment type="subcellular location">
    <subcellularLocation>
        <location evidence="1">Nucleus</location>
    </subcellularLocation>
</comment>
<dbReference type="FunFam" id="4.10.280.10:FF:000029">
    <property type="entry name" value="Achaete-scute family bHLH transcription factor 1"/>
    <property type="match status" value="1"/>
</dbReference>
<dbReference type="PROSITE" id="PS50888">
    <property type="entry name" value="BHLH"/>
    <property type="match status" value="1"/>
</dbReference>
<evidence type="ECO:0000256" key="3">
    <source>
        <dbReference type="ARBA" id="ARBA00023125"/>
    </source>
</evidence>
<dbReference type="InterPro" id="IPR050283">
    <property type="entry name" value="E-box_TF_Regulators"/>
</dbReference>
<dbReference type="GO" id="GO:0000977">
    <property type="term" value="F:RNA polymerase II transcription regulatory region sequence-specific DNA binding"/>
    <property type="evidence" value="ECO:0007669"/>
    <property type="project" value="TreeGrafter"/>
</dbReference>
<evidence type="ECO:0000256" key="4">
    <source>
        <dbReference type="ARBA" id="ARBA00023242"/>
    </source>
</evidence>
<dbReference type="GO" id="GO:0007399">
    <property type="term" value="P:nervous system development"/>
    <property type="evidence" value="ECO:0007669"/>
    <property type="project" value="UniProtKB-KW"/>
</dbReference>
<dbReference type="AlphaFoldDB" id="A0AAJ7P996"/>
<dbReference type="GO" id="GO:0005634">
    <property type="term" value="C:nucleus"/>
    <property type="evidence" value="ECO:0007669"/>
    <property type="project" value="UniProtKB-SubCell"/>
</dbReference>
<dbReference type="GeneID" id="108863909"/>
<proteinExistence type="predicted"/>
<dbReference type="InterPro" id="IPR036638">
    <property type="entry name" value="HLH_DNA-bd_sf"/>
</dbReference>
<sequence length="129" mass="15029">MVKAKRASVASPFVNSVQRRNERERKRVHQVNEGFASLRERLPNGAANQKLSKVETLRCAVNYILELQSILSVSEEESTHSSDLSSPEPQFYKVEERARLWNWTDERYSQRSCRDNQLVLEMTSRKTVM</sequence>
<dbReference type="Pfam" id="PF00010">
    <property type="entry name" value="HLH"/>
    <property type="match status" value="1"/>
</dbReference>
<dbReference type="SMART" id="SM00353">
    <property type="entry name" value="HLH"/>
    <property type="match status" value="1"/>
</dbReference>
<dbReference type="GO" id="GO:0046983">
    <property type="term" value="F:protein dimerization activity"/>
    <property type="evidence" value="ECO:0007669"/>
    <property type="project" value="InterPro"/>
</dbReference>
<feature type="domain" description="BHLH" evidence="5">
    <location>
        <begin position="15"/>
        <end position="67"/>
    </location>
</feature>
<evidence type="ECO:0000256" key="1">
    <source>
        <dbReference type="ARBA" id="ARBA00004123"/>
    </source>
</evidence>
<keyword evidence="6" id="KW-1185">Reference proteome</keyword>
<evidence type="ECO:0000313" key="6">
    <source>
        <dbReference type="Proteomes" id="UP000694867"/>
    </source>
</evidence>
<dbReference type="InterPro" id="IPR011598">
    <property type="entry name" value="bHLH_dom"/>
</dbReference>
<name>A0AAJ7P996_9ACAR</name>
<dbReference type="GO" id="GO:0000981">
    <property type="term" value="F:DNA-binding transcription factor activity, RNA polymerase II-specific"/>
    <property type="evidence" value="ECO:0007669"/>
    <property type="project" value="TreeGrafter"/>
</dbReference>
<accession>A0AAJ7P996</accession>
<evidence type="ECO:0000259" key="5">
    <source>
        <dbReference type="PROSITE" id="PS50888"/>
    </source>
</evidence>
<protein>
    <submittedName>
        <fullName evidence="7">Helix-loop-helix protein 3-like</fullName>
    </submittedName>
</protein>
<gene>
    <name evidence="7" type="primary">LOC108863909</name>
</gene>
<keyword evidence="4" id="KW-0539">Nucleus</keyword>
<dbReference type="PANTHER" id="PTHR23349">
    <property type="entry name" value="BASIC HELIX-LOOP-HELIX TRANSCRIPTION FACTOR, TWIST"/>
    <property type="match status" value="1"/>
</dbReference>
<keyword evidence="2" id="KW-0524">Neurogenesis</keyword>
<evidence type="ECO:0000313" key="7">
    <source>
        <dbReference type="RefSeq" id="XP_018494107.1"/>
    </source>
</evidence>
<reference evidence="7" key="1">
    <citation type="submission" date="2025-08" db="UniProtKB">
        <authorList>
            <consortium name="RefSeq"/>
        </authorList>
    </citation>
    <scope>IDENTIFICATION</scope>
</reference>
<dbReference type="CDD" id="cd19723">
    <property type="entry name" value="bHLH_TS_ASCL1_like"/>
    <property type="match status" value="1"/>
</dbReference>
<dbReference type="PANTHER" id="PTHR23349:SF108">
    <property type="entry name" value="BHLH DOMAIN-CONTAINING PROTEIN"/>
    <property type="match status" value="1"/>
</dbReference>